<keyword evidence="3" id="KW-1185">Reference proteome</keyword>
<dbReference type="EMBL" id="CADEBC010000555">
    <property type="protein sequence ID" value="CAB3252351.1"/>
    <property type="molecule type" value="Genomic_DNA"/>
</dbReference>
<comment type="caution">
    <text evidence="2">The sequence shown here is derived from an EMBL/GenBank/DDBJ whole genome shotgun (WGS) entry which is preliminary data.</text>
</comment>
<feature type="region of interest" description="Disordered" evidence="1">
    <location>
        <begin position="181"/>
        <end position="206"/>
    </location>
</feature>
<evidence type="ECO:0000256" key="1">
    <source>
        <dbReference type="SAM" id="MobiDB-lite"/>
    </source>
</evidence>
<reference evidence="2 3" key="1">
    <citation type="submission" date="2020-04" db="EMBL/GenBank/DDBJ databases">
        <authorList>
            <person name="Wallbank WR R."/>
            <person name="Pardo Diaz C."/>
            <person name="Kozak K."/>
            <person name="Martin S."/>
            <person name="Jiggins C."/>
            <person name="Moest M."/>
            <person name="Warren A I."/>
            <person name="Byers J.R.P. K."/>
            <person name="Montejo-Kovacevich G."/>
            <person name="Yen C E."/>
        </authorList>
    </citation>
    <scope>NUCLEOTIDE SEQUENCE [LARGE SCALE GENOMIC DNA]</scope>
</reference>
<dbReference type="AlphaFoldDB" id="A0A8S1B3A9"/>
<dbReference type="OrthoDB" id="7381045at2759"/>
<protein>
    <submittedName>
        <fullName evidence="2">Uncharacterized protein</fullName>
    </submittedName>
</protein>
<evidence type="ECO:0000313" key="2">
    <source>
        <dbReference type="EMBL" id="CAB3252351.1"/>
    </source>
</evidence>
<evidence type="ECO:0000313" key="3">
    <source>
        <dbReference type="Proteomes" id="UP000494106"/>
    </source>
</evidence>
<feature type="compositionally biased region" description="Polar residues" evidence="1">
    <location>
        <begin position="192"/>
        <end position="206"/>
    </location>
</feature>
<organism evidence="2 3">
    <name type="scientific">Arctia plantaginis</name>
    <name type="common">Wood tiger moth</name>
    <name type="synonym">Phalaena plantaginis</name>
    <dbReference type="NCBI Taxonomy" id="874455"/>
    <lineage>
        <taxon>Eukaryota</taxon>
        <taxon>Metazoa</taxon>
        <taxon>Ecdysozoa</taxon>
        <taxon>Arthropoda</taxon>
        <taxon>Hexapoda</taxon>
        <taxon>Insecta</taxon>
        <taxon>Pterygota</taxon>
        <taxon>Neoptera</taxon>
        <taxon>Endopterygota</taxon>
        <taxon>Lepidoptera</taxon>
        <taxon>Glossata</taxon>
        <taxon>Ditrysia</taxon>
        <taxon>Noctuoidea</taxon>
        <taxon>Erebidae</taxon>
        <taxon>Arctiinae</taxon>
        <taxon>Arctia</taxon>
    </lineage>
</organism>
<sequence>MCTPCVPCDYGCYTSGYRWGPYNYSPVMSSLFCPNPNPSWSFYGAGCPMSPNNTGYPACCPYCGYCGVMNNMSQSYNNVVADFPINTMCSHVFNQFNRFNPESFVKLPCLEEMFKDLQKTSTPLPKQVQPMSTVAPKVKCNVSKPQAVYRPKPQVNDPGTDFRLVTEGPRVLNPRLMKSRAPSKTKLFPTTDGRTTETLNSNSPIY</sequence>
<name>A0A8S1B3A9_ARCPL</name>
<gene>
    <name evidence="2" type="ORF">APLA_LOCUS13473</name>
</gene>
<proteinExistence type="predicted"/>
<dbReference type="Proteomes" id="UP000494106">
    <property type="component" value="Unassembled WGS sequence"/>
</dbReference>
<accession>A0A8S1B3A9</accession>